<evidence type="ECO:0000313" key="2">
    <source>
        <dbReference type="Proteomes" id="UP000464314"/>
    </source>
</evidence>
<dbReference type="AlphaFoldDB" id="A0A6P1TLH6"/>
<reference evidence="1 2" key="1">
    <citation type="submission" date="2020-01" db="EMBL/GenBank/DDBJ databases">
        <title>Genome analysis of Anaerocolumna sp. CBA3638.</title>
        <authorList>
            <person name="Kim J."/>
            <person name="Roh S.W."/>
        </authorList>
    </citation>
    <scope>NUCLEOTIDE SEQUENCE [LARGE SCALE GENOMIC DNA]</scope>
    <source>
        <strain evidence="1 2">CBA3638</strain>
    </source>
</reference>
<organism evidence="1 2">
    <name type="scientific">Anaerocolumna sedimenticola</name>
    <dbReference type="NCBI Taxonomy" id="2696063"/>
    <lineage>
        <taxon>Bacteria</taxon>
        <taxon>Bacillati</taxon>
        <taxon>Bacillota</taxon>
        <taxon>Clostridia</taxon>
        <taxon>Lachnospirales</taxon>
        <taxon>Lachnospiraceae</taxon>
        <taxon>Anaerocolumna</taxon>
    </lineage>
</organism>
<dbReference type="EMBL" id="CP048000">
    <property type="protein sequence ID" value="QHQ60505.1"/>
    <property type="molecule type" value="Genomic_DNA"/>
</dbReference>
<dbReference type="RefSeq" id="WP_161837341.1">
    <property type="nucleotide sequence ID" value="NZ_CP048000.1"/>
</dbReference>
<dbReference type="Proteomes" id="UP000464314">
    <property type="component" value="Chromosome"/>
</dbReference>
<dbReference type="KEGG" id="anr:Ana3638_06755"/>
<gene>
    <name evidence="1" type="ORF">Ana3638_06755</name>
</gene>
<evidence type="ECO:0000313" key="1">
    <source>
        <dbReference type="EMBL" id="QHQ60505.1"/>
    </source>
</evidence>
<name>A0A6P1TLH6_9FIRM</name>
<sequence length="205" mass="23935">MLIVIGILLFFYLLIQYSNIRTKQIIQKEKETFWNKEYQANSTRKSDISGLDYITIPMDTLPFTDTDEGELNEIQSNIKSLFQKPILNLAGLSNTDLKLKYGVANIKFLIKCDDNYTFLVKNLSRWGSYLYDHNRWNEAVTVLEFGVQCKTDISKNYILLAELYKELNTQDKIDDLIQTAQTLDTLSRENILISLKEIKMSFYLK</sequence>
<accession>A0A6P1TLH6</accession>
<proteinExistence type="predicted"/>
<keyword evidence="2" id="KW-1185">Reference proteome</keyword>
<protein>
    <submittedName>
        <fullName evidence="1">Uncharacterized protein</fullName>
    </submittedName>
</protein>